<dbReference type="Ensembl" id="ENSPNAT00000023591.2">
    <property type="protein sequence ID" value="ENSPNAP00000015402.1"/>
    <property type="gene ID" value="ENSPNAG00000021433.2"/>
</dbReference>
<keyword evidence="3 12" id="KW-0812">Transmembrane</keyword>
<organism evidence="15 16">
    <name type="scientific">Pygocentrus nattereri</name>
    <name type="common">Red-bellied piranha</name>
    <dbReference type="NCBI Taxonomy" id="42514"/>
    <lineage>
        <taxon>Eukaryota</taxon>
        <taxon>Metazoa</taxon>
        <taxon>Chordata</taxon>
        <taxon>Craniata</taxon>
        <taxon>Vertebrata</taxon>
        <taxon>Euteleostomi</taxon>
        <taxon>Actinopterygii</taxon>
        <taxon>Neopterygii</taxon>
        <taxon>Teleostei</taxon>
        <taxon>Ostariophysi</taxon>
        <taxon>Characiformes</taxon>
        <taxon>Characoidei</taxon>
        <taxon>Pygocentrus</taxon>
    </lineage>
</organism>
<comment type="similarity">
    <text evidence="2">Belongs to the type I cytokine receptor family. Type 2 subfamily.</text>
</comment>
<evidence type="ECO:0000256" key="8">
    <source>
        <dbReference type="ARBA" id="ARBA00023157"/>
    </source>
</evidence>
<evidence type="ECO:0000313" key="15">
    <source>
        <dbReference type="Ensembl" id="ENSPNAP00000015402.1"/>
    </source>
</evidence>
<feature type="transmembrane region" description="Helical" evidence="12">
    <location>
        <begin position="623"/>
        <end position="644"/>
    </location>
</feature>
<keyword evidence="7 12" id="KW-0472">Membrane</keyword>
<dbReference type="RefSeq" id="XP_017552780.1">
    <property type="nucleotide sequence ID" value="XM_017697291.2"/>
</dbReference>
<keyword evidence="10" id="KW-0325">Glycoprotein</keyword>
<dbReference type="SMART" id="SM00060">
    <property type="entry name" value="FN3"/>
    <property type="match status" value="4"/>
</dbReference>
<evidence type="ECO:0000259" key="14">
    <source>
        <dbReference type="PROSITE" id="PS50853"/>
    </source>
</evidence>
<evidence type="ECO:0000256" key="7">
    <source>
        <dbReference type="ARBA" id="ARBA00023136"/>
    </source>
</evidence>
<dbReference type="SUPFAM" id="SSF49265">
    <property type="entry name" value="Fibronectin type III"/>
    <property type="match status" value="4"/>
</dbReference>
<sequence>MSTSLHLICVMFFGCAFGLIQQCAKILPDSPYQISVEVGTEFTAMCILTHSQYTSEDIEWIMGNVTLPRESYKKINESAVSVTMKISTSMNNPLKCSASARTYSLNTYSSFKNPCTYGIYLQKGYPPLQPKNLTCVALQVGKLISPDLTCSWDQETRDTLIPTTYTLFARILGGQQYDSFSKDPHTRSLTVNLVTFPNHMMLEVWVEVNNTLGQVTLKEGEKESEEFVKPNPPANVKVIPEDKFPSSLMVNWTHPIHSTTFKLKYNIRYRKAGSGIWTEVPQDFTKAYTESFRLQFLEPYTDYEVQMRCINQKGLGYWSDWSSSVTVRTPEAIPGSRPDLWRVYGDDDSVVKLIWKDPVKSYGKILSYNLTIGEGNSPERLVVYSKEYQFHLKRESVSVKITASNSVGVSPPSALVISRHEASRGVDQVIYSVLDGQLQVDWLPPTQIGKNVSEYLLEWVSVPDKQRDWQRVSGELNNTILKGNFQPFIRYNISIYPIYKEKKHYNRPGKGFTVEAYLQQGPPLKGPSVDVSNTQKNSAFLKWYEIPIDSQRGFLTNYTIFYKTGDTDQSVVVEPHVSSYKLTGLASKSQYVVHIMASNVEGSVNGSDSSFYTKQYDDGEIEVIVVLVCLGFLFFIAFIMMLSLKNREVIKKHLWPQVPDPYHSTIATWSPDCPIKTDTPKEATLPDVSVVEVDVFDGKSLCEEDKTMLPLKKDKYFSEEHSSGIGGSSCMSSPRQSVSDSDEGDSGQTTASTVQYSSVVASGYKGQTPSLQAPVFARSESTQPLLDCEEHQEHLLDGGSQQRNSYFKRGRGLEQLQPQDTEEPGCFSPTEEEDTPTLTEDPPGPAPGYMPQQSGYRPQRED</sequence>
<dbReference type="GeneID" id="108427275"/>
<evidence type="ECO:0000256" key="11">
    <source>
        <dbReference type="SAM" id="MobiDB-lite"/>
    </source>
</evidence>
<reference evidence="15" key="3">
    <citation type="submission" date="2025-09" db="UniProtKB">
        <authorList>
            <consortium name="Ensembl"/>
        </authorList>
    </citation>
    <scope>IDENTIFICATION</scope>
</reference>
<dbReference type="GO" id="GO:0004896">
    <property type="term" value="F:cytokine receptor activity"/>
    <property type="evidence" value="ECO:0007669"/>
    <property type="project" value="InterPro"/>
</dbReference>
<keyword evidence="9" id="KW-0675">Receptor</keyword>
<dbReference type="Pfam" id="PF00041">
    <property type="entry name" value="fn3"/>
    <property type="match status" value="2"/>
</dbReference>
<dbReference type="PROSITE" id="PS50853">
    <property type="entry name" value="FN3"/>
    <property type="match status" value="2"/>
</dbReference>
<evidence type="ECO:0000256" key="2">
    <source>
        <dbReference type="ARBA" id="ARBA00008921"/>
    </source>
</evidence>
<dbReference type="InterPro" id="IPR013783">
    <property type="entry name" value="Ig-like_fold"/>
</dbReference>
<keyword evidence="4 13" id="KW-0732">Signal</keyword>
<keyword evidence="6 12" id="KW-1133">Transmembrane helix</keyword>
<evidence type="ECO:0000256" key="13">
    <source>
        <dbReference type="SAM" id="SignalP"/>
    </source>
</evidence>
<feature type="signal peptide" evidence="13">
    <location>
        <begin position="1"/>
        <end position="18"/>
    </location>
</feature>
<dbReference type="PANTHER" id="PTHR48423">
    <property type="entry name" value="INTERLEUKIN-27 RECEPTOR SUBUNIT ALPHA"/>
    <property type="match status" value="1"/>
</dbReference>
<dbReference type="Proteomes" id="UP001501920">
    <property type="component" value="Chromosome 18"/>
</dbReference>
<keyword evidence="8" id="KW-1015">Disulfide bond</keyword>
<keyword evidence="5" id="KW-0677">Repeat</keyword>
<evidence type="ECO:0000313" key="16">
    <source>
        <dbReference type="Proteomes" id="UP001501920"/>
    </source>
</evidence>
<dbReference type="OrthoDB" id="9934532at2759"/>
<feature type="domain" description="Fibronectin type-III" evidence="14">
    <location>
        <begin position="232"/>
        <end position="332"/>
    </location>
</feature>
<dbReference type="CDD" id="cd00063">
    <property type="entry name" value="FN3"/>
    <property type="match status" value="2"/>
</dbReference>
<dbReference type="Pfam" id="PF06328">
    <property type="entry name" value="Lep_receptor_Ig"/>
    <property type="match status" value="1"/>
</dbReference>
<dbReference type="OMA" id="RYILEWC"/>
<dbReference type="InterPro" id="IPR003529">
    <property type="entry name" value="Hematopoietin_rcpt_Gp130_CS"/>
</dbReference>
<reference evidence="15" key="2">
    <citation type="submission" date="2025-08" db="UniProtKB">
        <authorList>
            <consortium name="Ensembl"/>
        </authorList>
    </citation>
    <scope>IDENTIFICATION</scope>
</reference>
<evidence type="ECO:0000256" key="10">
    <source>
        <dbReference type="ARBA" id="ARBA00023180"/>
    </source>
</evidence>
<dbReference type="GeneTree" id="ENSGT00940000155603"/>
<dbReference type="Gene3D" id="2.60.40.10">
    <property type="entry name" value="Immunoglobulins"/>
    <property type="match status" value="6"/>
</dbReference>
<evidence type="ECO:0000256" key="6">
    <source>
        <dbReference type="ARBA" id="ARBA00022989"/>
    </source>
</evidence>
<dbReference type="GO" id="GO:0005886">
    <property type="term" value="C:plasma membrane"/>
    <property type="evidence" value="ECO:0007669"/>
    <property type="project" value="UniProtKB-ARBA"/>
</dbReference>
<evidence type="ECO:0000256" key="1">
    <source>
        <dbReference type="ARBA" id="ARBA00004479"/>
    </source>
</evidence>
<evidence type="ECO:0000256" key="3">
    <source>
        <dbReference type="ARBA" id="ARBA00022692"/>
    </source>
</evidence>
<dbReference type="PANTHER" id="PTHR48423:SF1">
    <property type="entry name" value="INTERLEUKIN-27 RECEPTOR SUBUNIT ALPHA"/>
    <property type="match status" value="1"/>
</dbReference>
<dbReference type="CTD" id="3572"/>
<proteinExistence type="inferred from homology"/>
<reference evidence="15 16" key="1">
    <citation type="submission" date="2020-10" db="EMBL/GenBank/DDBJ databases">
        <title>Pygocentrus nattereri (red-bellied piranha) genome, fPygNat1, primary haplotype.</title>
        <authorList>
            <person name="Myers G."/>
            <person name="Meyer A."/>
            <person name="Karagic N."/>
            <person name="Pippel M."/>
            <person name="Winkler S."/>
            <person name="Tracey A."/>
            <person name="Wood J."/>
            <person name="Formenti G."/>
            <person name="Howe K."/>
            <person name="Fedrigo O."/>
            <person name="Jarvis E.D."/>
        </authorList>
    </citation>
    <scope>NUCLEOTIDE SEQUENCE [LARGE SCALE GENOMIC DNA]</scope>
</reference>
<gene>
    <name evidence="15" type="primary">IL6ST</name>
</gene>
<evidence type="ECO:0000256" key="4">
    <source>
        <dbReference type="ARBA" id="ARBA00022729"/>
    </source>
</evidence>
<feature type="region of interest" description="Disordered" evidence="11">
    <location>
        <begin position="795"/>
        <end position="862"/>
    </location>
</feature>
<feature type="domain" description="Fibronectin type-III" evidence="14">
    <location>
        <begin position="523"/>
        <end position="616"/>
    </location>
</feature>
<dbReference type="STRING" id="42514.ENSPNAP00000015402"/>
<evidence type="ECO:0000256" key="9">
    <source>
        <dbReference type="ARBA" id="ARBA00023170"/>
    </source>
</evidence>
<dbReference type="InterPro" id="IPR003961">
    <property type="entry name" value="FN3_dom"/>
</dbReference>
<dbReference type="PROSITE" id="PS01353">
    <property type="entry name" value="HEMATOPO_REC_L_F2"/>
    <property type="match status" value="1"/>
</dbReference>
<accession>A0A3B4CTI9</accession>
<evidence type="ECO:0000256" key="12">
    <source>
        <dbReference type="SAM" id="Phobius"/>
    </source>
</evidence>
<dbReference type="InterPro" id="IPR010457">
    <property type="entry name" value="IgC2-like_lig-bd"/>
</dbReference>
<dbReference type="InterPro" id="IPR052672">
    <property type="entry name" value="Type1_Cytokine_Rcpt_Type2"/>
</dbReference>
<dbReference type="GO" id="GO:0048680">
    <property type="term" value="P:positive regulation of axon regeneration"/>
    <property type="evidence" value="ECO:0007669"/>
    <property type="project" value="Ensembl"/>
</dbReference>
<keyword evidence="16" id="KW-1185">Reference proteome</keyword>
<protein>
    <recommendedName>
        <fullName evidence="14">Fibronectin type-III domain-containing protein</fullName>
    </recommendedName>
</protein>
<evidence type="ECO:0000256" key="5">
    <source>
        <dbReference type="ARBA" id="ARBA00022737"/>
    </source>
</evidence>
<dbReference type="InterPro" id="IPR036116">
    <property type="entry name" value="FN3_sf"/>
</dbReference>
<feature type="region of interest" description="Disordered" evidence="11">
    <location>
        <begin position="723"/>
        <end position="751"/>
    </location>
</feature>
<name>A0A3B4CTI9_PYGNA</name>
<dbReference type="AlphaFoldDB" id="A0A3B4CTI9"/>
<comment type="subcellular location">
    <subcellularLocation>
        <location evidence="1">Membrane</location>
        <topology evidence="1">Single-pass type I membrane protein</topology>
    </subcellularLocation>
</comment>
<feature type="chain" id="PRO_5017316424" description="Fibronectin type-III domain-containing protein" evidence="13">
    <location>
        <begin position="19"/>
        <end position="862"/>
    </location>
</feature>